<sequence length="230" mass="25288">MKKLIYLNIALLILSCSGGDSGETNKVSSPEKTNLIFPENNSECFEGEVINNTVSKVTFEWSRTNTTDEYSVTLKNLSTNAVSTLTTSSTSLDISINRGTPYSWYVTSKSKKVTETATSDTWKFYNAGAGLIDHVPFPAEAVEPANSSQITTQSNTTTLKWSVTDLDGDITSYDVYFGETSTPALFQSNLTEVQIDDITVESGKQYYWQIKTSDAEGNTSMSDVFTFIVV</sequence>
<comment type="caution">
    <text evidence="2">The sequence shown here is derived from an EMBL/GenBank/DDBJ whole genome shotgun (WGS) entry which is preliminary data.</text>
</comment>
<evidence type="ECO:0000313" key="3">
    <source>
        <dbReference type="Proteomes" id="UP000602057"/>
    </source>
</evidence>
<accession>A0A8J6QI34</accession>
<reference evidence="2" key="1">
    <citation type="journal article" date="2013" name="Int. J. Syst. Evol. Microbiol.">
        <title>Aestuariibaculum suncheonense gen. nov., sp. nov., a marine bacterium of the family Flavobacteriaceae isolated from a tidal flat and emended descriptions of the genera Gaetbulibacter and Tamlana.</title>
        <authorList>
            <person name="Jeong S.H."/>
            <person name="Park M.S."/>
            <person name="Jin H.M."/>
            <person name="Lee K."/>
            <person name="Park W."/>
            <person name="Jeon C.O."/>
        </authorList>
    </citation>
    <scope>NUCLEOTIDE SEQUENCE</scope>
    <source>
        <strain evidence="2">SC17</strain>
    </source>
</reference>
<evidence type="ECO:0000313" key="2">
    <source>
        <dbReference type="EMBL" id="MBD0835536.1"/>
    </source>
</evidence>
<evidence type="ECO:0008006" key="4">
    <source>
        <dbReference type="Google" id="ProtNLM"/>
    </source>
</evidence>
<dbReference type="Proteomes" id="UP000602057">
    <property type="component" value="Unassembled WGS sequence"/>
</dbReference>
<dbReference type="AlphaFoldDB" id="A0A8J6QI34"/>
<dbReference type="InterPro" id="IPR036116">
    <property type="entry name" value="FN3_sf"/>
</dbReference>
<protein>
    <recommendedName>
        <fullName evidence="4">Fibronectin type-III domain-containing protein</fullName>
    </recommendedName>
</protein>
<gene>
    <name evidence="2" type="ORF">ICJ84_08820</name>
</gene>
<dbReference type="PROSITE" id="PS51257">
    <property type="entry name" value="PROKAR_LIPOPROTEIN"/>
    <property type="match status" value="1"/>
</dbReference>
<feature type="chain" id="PRO_5035235467" description="Fibronectin type-III domain-containing protein" evidence="1">
    <location>
        <begin position="23"/>
        <end position="230"/>
    </location>
</feature>
<dbReference type="InterPro" id="IPR013783">
    <property type="entry name" value="Ig-like_fold"/>
</dbReference>
<proteinExistence type="predicted"/>
<dbReference type="EMBL" id="JACVXC010000003">
    <property type="protein sequence ID" value="MBD0835536.1"/>
    <property type="molecule type" value="Genomic_DNA"/>
</dbReference>
<organism evidence="2 3">
    <name type="scientific">Aestuariibaculum suncheonense</name>
    <dbReference type="NCBI Taxonomy" id="1028745"/>
    <lineage>
        <taxon>Bacteria</taxon>
        <taxon>Pseudomonadati</taxon>
        <taxon>Bacteroidota</taxon>
        <taxon>Flavobacteriia</taxon>
        <taxon>Flavobacteriales</taxon>
        <taxon>Flavobacteriaceae</taxon>
    </lineage>
</organism>
<keyword evidence="1" id="KW-0732">Signal</keyword>
<reference evidence="2" key="2">
    <citation type="submission" date="2020-09" db="EMBL/GenBank/DDBJ databases">
        <authorList>
            <person name="Wu Z."/>
        </authorList>
    </citation>
    <scope>NUCLEOTIDE SEQUENCE</scope>
    <source>
        <strain evidence="2">SC17</strain>
    </source>
</reference>
<dbReference type="SUPFAM" id="SSF49265">
    <property type="entry name" value="Fibronectin type III"/>
    <property type="match status" value="1"/>
</dbReference>
<dbReference type="RefSeq" id="WP_188216031.1">
    <property type="nucleotide sequence ID" value="NZ_BAABGH010000005.1"/>
</dbReference>
<feature type="signal peptide" evidence="1">
    <location>
        <begin position="1"/>
        <end position="22"/>
    </location>
</feature>
<evidence type="ECO:0000256" key="1">
    <source>
        <dbReference type="SAM" id="SignalP"/>
    </source>
</evidence>
<dbReference type="Gene3D" id="2.60.40.10">
    <property type="entry name" value="Immunoglobulins"/>
    <property type="match status" value="1"/>
</dbReference>
<name>A0A8J6QI34_9FLAO</name>
<keyword evidence="3" id="KW-1185">Reference proteome</keyword>